<protein>
    <submittedName>
        <fullName evidence="1">Uncharacterized protein</fullName>
    </submittedName>
</protein>
<proteinExistence type="predicted"/>
<evidence type="ECO:0000313" key="2">
    <source>
        <dbReference type="Proteomes" id="UP000192801"/>
    </source>
</evidence>
<sequence>MRPLHHPTRPQWALAGLILALAVGVVAVRVVKGVGLGQTAAFYIGIPSVFALVLALSTPAKSLVGMTMRAITIALLLAMPVLGEGFVCVLVAAPLCYAVGLLVALLVGWARRLDGPRAPAFVAPAVLLLMSCEGVTPATTLPDQQSVSATRQVAATPEQVQAAVARPLRFADRQPGGLLALGFPRPLSDAGSGLDVGDRRTVTFSGAHHRPPGMAAHHWGEHSTELVLRVVDRTADSVTFETVSDNTPLATWLGWQRSRLSWRAVASGGTELTWTLGFTRRLAPAWYFGPLEQVVATEAAGYLLDAIDLDPAAPQR</sequence>
<reference evidence="1 2" key="1">
    <citation type="submission" date="2016-12" db="EMBL/GenBank/DDBJ databases">
        <title>The new phylogeny of genus Mycobacterium.</title>
        <authorList>
            <person name="Tortoli E."/>
            <person name="Trovato A."/>
            <person name="Cirillo D.M."/>
        </authorList>
    </citation>
    <scope>NUCLEOTIDE SEQUENCE [LARGE SCALE GENOMIC DNA]</scope>
    <source>
        <strain evidence="1 2">DSM 45130</strain>
    </source>
</reference>
<dbReference type="SUPFAM" id="SSF55961">
    <property type="entry name" value="Bet v1-like"/>
    <property type="match status" value="1"/>
</dbReference>
<dbReference type="OrthoDB" id="7851372at2"/>
<accession>A0A1X0DHS5</accession>
<name>A0A1X0DHS5_9MYCO</name>
<dbReference type="EMBL" id="MVHS01000010">
    <property type="protein sequence ID" value="ORA71956.1"/>
    <property type="molecule type" value="Genomic_DNA"/>
</dbReference>
<organism evidence="1 2">
    <name type="scientific">Mycolicibacterium insubricum</name>
    <dbReference type="NCBI Taxonomy" id="444597"/>
    <lineage>
        <taxon>Bacteria</taxon>
        <taxon>Bacillati</taxon>
        <taxon>Actinomycetota</taxon>
        <taxon>Actinomycetes</taxon>
        <taxon>Mycobacteriales</taxon>
        <taxon>Mycobacteriaceae</taxon>
        <taxon>Mycolicibacterium</taxon>
    </lineage>
</organism>
<dbReference type="RefSeq" id="WP_083029915.1">
    <property type="nucleotide sequence ID" value="NZ_AP022618.1"/>
</dbReference>
<dbReference type="Proteomes" id="UP000192801">
    <property type="component" value="Unassembled WGS sequence"/>
</dbReference>
<dbReference type="AlphaFoldDB" id="A0A1X0DHS5"/>
<dbReference type="STRING" id="444597.BST26_06290"/>
<keyword evidence="2" id="KW-1185">Reference proteome</keyword>
<evidence type="ECO:0000313" key="1">
    <source>
        <dbReference type="EMBL" id="ORA71956.1"/>
    </source>
</evidence>
<gene>
    <name evidence="1" type="ORF">BST26_06290</name>
</gene>
<comment type="caution">
    <text evidence="1">The sequence shown here is derived from an EMBL/GenBank/DDBJ whole genome shotgun (WGS) entry which is preliminary data.</text>
</comment>